<reference evidence="3 4" key="1">
    <citation type="submission" date="2024-06" db="EMBL/GenBank/DDBJ databases">
        <title>Sorghum-associated microbial communities from plants grown in Nebraska, USA.</title>
        <authorList>
            <person name="Schachtman D."/>
        </authorList>
    </citation>
    <scope>NUCLEOTIDE SEQUENCE [LARGE SCALE GENOMIC DNA]</scope>
    <source>
        <strain evidence="3 4">1073</strain>
    </source>
</reference>
<keyword evidence="4" id="KW-1185">Reference proteome</keyword>
<proteinExistence type="predicted"/>
<feature type="region of interest" description="Disordered" evidence="1">
    <location>
        <begin position="182"/>
        <end position="212"/>
    </location>
</feature>
<accession>A0ABV2K2H4</accession>
<keyword evidence="2" id="KW-0472">Membrane</keyword>
<protein>
    <submittedName>
        <fullName evidence="3">Uncharacterized protein</fullName>
    </submittedName>
</protein>
<sequence>MHFGPQRMAGEPVSAFRYRQARYCWPWAWATAPVLMVSIYALKTGLDGPLWASMVFVMLLAGTTLGMAAVGGLGLSLGAGWARLCESSASVALGWERTRYLLSSIILVALWLWAFYWTFVAITQQHIVAGKPATIVRLVDNPARFFLSLTVHASLLVSIPTYLMSEAGKTFARRRRSIATRPRADAIGFEPERRSLPEPEPRRMSHQRDIEP</sequence>
<feature type="transmembrane region" description="Helical" evidence="2">
    <location>
        <begin position="143"/>
        <end position="165"/>
    </location>
</feature>
<evidence type="ECO:0000313" key="3">
    <source>
        <dbReference type="EMBL" id="MET3654243.1"/>
    </source>
</evidence>
<dbReference type="Proteomes" id="UP001549184">
    <property type="component" value="Unassembled WGS sequence"/>
</dbReference>
<evidence type="ECO:0000256" key="1">
    <source>
        <dbReference type="SAM" id="MobiDB-lite"/>
    </source>
</evidence>
<evidence type="ECO:0000256" key="2">
    <source>
        <dbReference type="SAM" id="Phobius"/>
    </source>
</evidence>
<keyword evidence="2" id="KW-1133">Transmembrane helix</keyword>
<organism evidence="3 4">
    <name type="scientific">Dyella japonica</name>
    <dbReference type="NCBI Taxonomy" id="231455"/>
    <lineage>
        <taxon>Bacteria</taxon>
        <taxon>Pseudomonadati</taxon>
        <taxon>Pseudomonadota</taxon>
        <taxon>Gammaproteobacteria</taxon>
        <taxon>Lysobacterales</taxon>
        <taxon>Rhodanobacteraceae</taxon>
        <taxon>Dyella</taxon>
    </lineage>
</organism>
<feature type="transmembrane region" description="Helical" evidence="2">
    <location>
        <begin position="100"/>
        <end position="123"/>
    </location>
</feature>
<evidence type="ECO:0000313" key="4">
    <source>
        <dbReference type="Proteomes" id="UP001549184"/>
    </source>
</evidence>
<gene>
    <name evidence="3" type="ORF">ABIC75_003981</name>
</gene>
<feature type="transmembrane region" description="Helical" evidence="2">
    <location>
        <begin position="54"/>
        <end position="79"/>
    </location>
</feature>
<keyword evidence="2" id="KW-0812">Transmembrane</keyword>
<dbReference type="RefSeq" id="WP_354015606.1">
    <property type="nucleotide sequence ID" value="NZ_JBEPMU010000006.1"/>
</dbReference>
<feature type="transmembrane region" description="Helical" evidence="2">
    <location>
        <begin position="21"/>
        <end position="42"/>
    </location>
</feature>
<comment type="caution">
    <text evidence="3">The sequence shown here is derived from an EMBL/GenBank/DDBJ whole genome shotgun (WGS) entry which is preliminary data.</text>
</comment>
<feature type="compositionally biased region" description="Basic and acidic residues" evidence="1">
    <location>
        <begin position="190"/>
        <end position="212"/>
    </location>
</feature>
<dbReference type="EMBL" id="JBEPMU010000006">
    <property type="protein sequence ID" value="MET3654243.1"/>
    <property type="molecule type" value="Genomic_DNA"/>
</dbReference>
<name>A0ABV2K2H4_9GAMM</name>